<dbReference type="STRING" id="765440.A0A0C3FQK7"/>
<dbReference type="Pfam" id="PF18758">
    <property type="entry name" value="KDZ"/>
    <property type="match status" value="1"/>
</dbReference>
<proteinExistence type="predicted"/>
<gene>
    <name evidence="2" type="ORF">PILCRDRAFT_53455</name>
</gene>
<feature type="non-terminal residue" evidence="2">
    <location>
        <position position="557"/>
    </location>
</feature>
<evidence type="ECO:0000313" key="3">
    <source>
        <dbReference type="Proteomes" id="UP000054166"/>
    </source>
</evidence>
<evidence type="ECO:0000313" key="2">
    <source>
        <dbReference type="EMBL" id="KIM81446.1"/>
    </source>
</evidence>
<reference evidence="2 3" key="1">
    <citation type="submission" date="2014-04" db="EMBL/GenBank/DDBJ databases">
        <authorList>
            <consortium name="DOE Joint Genome Institute"/>
            <person name="Kuo A."/>
            <person name="Tarkka M."/>
            <person name="Buscot F."/>
            <person name="Kohler A."/>
            <person name="Nagy L.G."/>
            <person name="Floudas D."/>
            <person name="Copeland A."/>
            <person name="Barry K.W."/>
            <person name="Cichocki N."/>
            <person name="Veneault-Fourrey C."/>
            <person name="LaButti K."/>
            <person name="Lindquist E.A."/>
            <person name="Lipzen A."/>
            <person name="Lundell T."/>
            <person name="Morin E."/>
            <person name="Murat C."/>
            <person name="Sun H."/>
            <person name="Tunlid A."/>
            <person name="Henrissat B."/>
            <person name="Grigoriev I.V."/>
            <person name="Hibbett D.S."/>
            <person name="Martin F."/>
            <person name="Nordberg H.P."/>
            <person name="Cantor M.N."/>
            <person name="Hua S.X."/>
        </authorList>
    </citation>
    <scope>NUCLEOTIDE SEQUENCE [LARGE SCALE GENOMIC DNA]</scope>
    <source>
        <strain evidence="2 3">F 1598</strain>
    </source>
</reference>
<dbReference type="OrthoDB" id="2983149at2759"/>
<dbReference type="Proteomes" id="UP000054166">
    <property type="component" value="Unassembled WGS sequence"/>
</dbReference>
<sequence>WLYMLIVAMDANFRLQSCLRGLALKHPALSPGWAYFVDNSPYAAFIKDYVDDEEIVSCVGFQALLNMLTKKSKGLRATGLGAVSCARHQLFRALGMGDLQKGERFCNMDYIFTSSVADVGLRLITISYDVCCQWFIHFWTRMRKLPSHLQINLPVASVQAKVPKFHLQSHQEQCHGPFSFAFTKGVGHVDGEGVERNWDYLNGQGPSTKEMVPGNRWESLDDCCGHSNWRKTVGLGNLLLKRMLRAIPEAIRTSKDFINFDRCLREEDEALVIQWETELSAWMQDKSLPDPYRIPALHVTLAQVRLELAEEDKKRVEEGITVSCDVSASGFLTLGMDIQGQQELIRREVKGKSKQTLLQSTSLVERRTLLLKRIQRFREVQRTYMPGLDAPLLAQLEQSALPLNTTSVHVEDSILFMPSELPFATRRRVCNPGLSDIEDRLRFAEAHDALDHLRHHLQNRTFTNKFKVQNVTGQKHNTRAREVQNRIDDRVKTSQVQYCRARAAMVQLQGHGHWETTLQVLNQSDVRALNERELTEQEKDDERRVRARSGKEMEDSE</sequence>
<keyword evidence="3" id="KW-1185">Reference proteome</keyword>
<accession>A0A0C3FQK7</accession>
<organism evidence="2 3">
    <name type="scientific">Piloderma croceum (strain F 1598)</name>
    <dbReference type="NCBI Taxonomy" id="765440"/>
    <lineage>
        <taxon>Eukaryota</taxon>
        <taxon>Fungi</taxon>
        <taxon>Dikarya</taxon>
        <taxon>Basidiomycota</taxon>
        <taxon>Agaricomycotina</taxon>
        <taxon>Agaricomycetes</taxon>
        <taxon>Agaricomycetidae</taxon>
        <taxon>Atheliales</taxon>
        <taxon>Atheliaceae</taxon>
        <taxon>Piloderma</taxon>
    </lineage>
</organism>
<reference evidence="3" key="2">
    <citation type="submission" date="2015-01" db="EMBL/GenBank/DDBJ databases">
        <title>Evolutionary Origins and Diversification of the Mycorrhizal Mutualists.</title>
        <authorList>
            <consortium name="DOE Joint Genome Institute"/>
            <consortium name="Mycorrhizal Genomics Consortium"/>
            <person name="Kohler A."/>
            <person name="Kuo A."/>
            <person name="Nagy L.G."/>
            <person name="Floudas D."/>
            <person name="Copeland A."/>
            <person name="Barry K.W."/>
            <person name="Cichocki N."/>
            <person name="Veneault-Fourrey C."/>
            <person name="LaButti K."/>
            <person name="Lindquist E.A."/>
            <person name="Lipzen A."/>
            <person name="Lundell T."/>
            <person name="Morin E."/>
            <person name="Murat C."/>
            <person name="Riley R."/>
            <person name="Ohm R."/>
            <person name="Sun H."/>
            <person name="Tunlid A."/>
            <person name="Henrissat B."/>
            <person name="Grigoriev I.V."/>
            <person name="Hibbett D.S."/>
            <person name="Martin F."/>
        </authorList>
    </citation>
    <scope>NUCLEOTIDE SEQUENCE [LARGE SCALE GENOMIC DNA]</scope>
    <source>
        <strain evidence="3">F 1598</strain>
    </source>
</reference>
<protein>
    <recommendedName>
        <fullName evidence="4">CxC2-like cysteine cluster KDZ transposase-associated domain-containing protein</fullName>
    </recommendedName>
</protein>
<dbReference type="EMBL" id="KN832999">
    <property type="protein sequence ID" value="KIM81446.1"/>
    <property type="molecule type" value="Genomic_DNA"/>
</dbReference>
<evidence type="ECO:0000256" key="1">
    <source>
        <dbReference type="SAM" id="MobiDB-lite"/>
    </source>
</evidence>
<dbReference type="AlphaFoldDB" id="A0A0C3FQK7"/>
<dbReference type="InterPro" id="IPR040521">
    <property type="entry name" value="KDZ"/>
</dbReference>
<dbReference type="InParanoid" id="A0A0C3FQK7"/>
<dbReference type="HOGENOM" id="CLU_003703_13_3_1"/>
<feature type="region of interest" description="Disordered" evidence="1">
    <location>
        <begin position="533"/>
        <end position="557"/>
    </location>
</feature>
<feature type="non-terminal residue" evidence="2">
    <location>
        <position position="1"/>
    </location>
</feature>
<evidence type="ECO:0008006" key="4">
    <source>
        <dbReference type="Google" id="ProtNLM"/>
    </source>
</evidence>
<name>A0A0C3FQK7_PILCF</name>